<evidence type="ECO:0000313" key="7">
    <source>
        <dbReference type="Proteomes" id="UP001153269"/>
    </source>
</evidence>
<gene>
    <name evidence="6" type="ORF">PLEPLA_LOCUS24448</name>
</gene>
<dbReference type="InterPro" id="IPR032675">
    <property type="entry name" value="LRR_dom_sf"/>
</dbReference>
<comment type="subcellular location">
    <subcellularLocation>
        <location evidence="4">Nucleus</location>
    </subcellularLocation>
</comment>
<dbReference type="EMBL" id="CADEAL010001890">
    <property type="protein sequence ID" value="CAB1436415.1"/>
    <property type="molecule type" value="Genomic_DNA"/>
</dbReference>
<keyword evidence="2" id="KW-0677">Repeat</keyword>
<evidence type="ECO:0000256" key="1">
    <source>
        <dbReference type="ARBA" id="ARBA00022614"/>
    </source>
</evidence>
<dbReference type="PANTHER" id="PTHR11375:SF2">
    <property type="entry name" value="ACIDIC LEUCINE-RICH NUCLEAR PHOSPHOPROTEIN 32 FAMILY MEMBER B"/>
    <property type="match status" value="1"/>
</dbReference>
<evidence type="ECO:0000313" key="6">
    <source>
        <dbReference type="EMBL" id="CAB1436415.1"/>
    </source>
</evidence>
<accession>A0A9N7YT16</accession>
<name>A0A9N7YT16_PLEPL</name>
<organism evidence="6 7">
    <name type="scientific">Pleuronectes platessa</name>
    <name type="common">European plaice</name>
    <dbReference type="NCBI Taxonomy" id="8262"/>
    <lineage>
        <taxon>Eukaryota</taxon>
        <taxon>Metazoa</taxon>
        <taxon>Chordata</taxon>
        <taxon>Craniata</taxon>
        <taxon>Vertebrata</taxon>
        <taxon>Euteleostomi</taxon>
        <taxon>Actinopterygii</taxon>
        <taxon>Neopterygii</taxon>
        <taxon>Teleostei</taxon>
        <taxon>Neoteleostei</taxon>
        <taxon>Acanthomorphata</taxon>
        <taxon>Carangaria</taxon>
        <taxon>Pleuronectiformes</taxon>
        <taxon>Pleuronectoidei</taxon>
        <taxon>Pleuronectidae</taxon>
        <taxon>Pleuronectes</taxon>
    </lineage>
</organism>
<keyword evidence="5" id="KW-0472">Membrane</keyword>
<dbReference type="GO" id="GO:0005634">
    <property type="term" value="C:nucleus"/>
    <property type="evidence" value="ECO:0007669"/>
    <property type="project" value="UniProtKB-SubCell"/>
</dbReference>
<comment type="similarity">
    <text evidence="3 4">Belongs to the ANP32 family.</text>
</comment>
<keyword evidence="7" id="KW-1185">Reference proteome</keyword>
<sequence length="95" mass="10742">MFCDCNGPVEGDGRIWTQMALLGGISAFGLKIPAKPRREKFHLHGDEMDMNKRIHLELRNRTPSDVRELVLDNCRSPEGKIEGLTSEFVNWSSSV</sequence>
<keyword evidence="4" id="KW-0539">Nucleus</keyword>
<comment type="caution">
    <text evidence="6">The sequence shown here is derived from an EMBL/GenBank/DDBJ whole genome shotgun (WGS) entry which is preliminary data.</text>
</comment>
<keyword evidence="1 4" id="KW-0433">Leucine-rich repeat</keyword>
<evidence type="ECO:0000256" key="2">
    <source>
        <dbReference type="ARBA" id="ARBA00022737"/>
    </source>
</evidence>
<dbReference type="GO" id="GO:0042981">
    <property type="term" value="P:regulation of apoptotic process"/>
    <property type="evidence" value="ECO:0007669"/>
    <property type="project" value="TreeGrafter"/>
</dbReference>
<dbReference type="InterPro" id="IPR045081">
    <property type="entry name" value="AN32"/>
</dbReference>
<keyword evidence="5" id="KW-0812">Transmembrane</keyword>
<reference evidence="6" key="1">
    <citation type="submission" date="2020-03" db="EMBL/GenBank/DDBJ databases">
        <authorList>
            <person name="Weist P."/>
        </authorList>
    </citation>
    <scope>NUCLEOTIDE SEQUENCE</scope>
</reference>
<keyword evidence="5" id="KW-1133">Transmembrane helix</keyword>
<proteinExistence type="inferred from homology"/>
<dbReference type="AlphaFoldDB" id="A0A9N7YT16"/>
<dbReference type="GO" id="GO:0042393">
    <property type="term" value="F:histone binding"/>
    <property type="evidence" value="ECO:0007669"/>
    <property type="project" value="TreeGrafter"/>
</dbReference>
<comment type="function">
    <text evidence="4">Multifunctional protein that is involved in the regulation of many processes.</text>
</comment>
<dbReference type="PANTHER" id="PTHR11375">
    <property type="entry name" value="ACIDIC LEUCINE-RICH NUCLEAR PHOSPHOPROTEIN 32"/>
    <property type="match status" value="1"/>
</dbReference>
<protein>
    <recommendedName>
        <fullName evidence="4">Acidic leucine-rich nuclear phosphoprotein 32 family member</fullName>
    </recommendedName>
</protein>
<dbReference type="Gene3D" id="3.80.10.10">
    <property type="entry name" value="Ribonuclease Inhibitor"/>
    <property type="match status" value="1"/>
</dbReference>
<evidence type="ECO:0000256" key="4">
    <source>
        <dbReference type="RuleBase" id="RU369103"/>
    </source>
</evidence>
<feature type="transmembrane region" description="Helical" evidence="5">
    <location>
        <begin position="15"/>
        <end position="34"/>
    </location>
</feature>
<evidence type="ECO:0000256" key="5">
    <source>
        <dbReference type="SAM" id="Phobius"/>
    </source>
</evidence>
<dbReference type="Proteomes" id="UP001153269">
    <property type="component" value="Unassembled WGS sequence"/>
</dbReference>
<evidence type="ECO:0000256" key="3">
    <source>
        <dbReference type="ARBA" id="ARBA00025777"/>
    </source>
</evidence>